<reference evidence="7" key="2">
    <citation type="submission" date="2025-09" db="UniProtKB">
        <authorList>
            <consortium name="Ensembl"/>
        </authorList>
    </citation>
    <scope>IDENTIFICATION</scope>
</reference>
<feature type="transmembrane region" description="Helical" evidence="5">
    <location>
        <begin position="242"/>
        <end position="266"/>
    </location>
</feature>
<feature type="transmembrane region" description="Helical" evidence="5">
    <location>
        <begin position="428"/>
        <end position="450"/>
    </location>
</feature>
<organism evidence="7 8">
    <name type="scientific">Sinocyclocheilus anshuiensis</name>
    <dbReference type="NCBI Taxonomy" id="1608454"/>
    <lineage>
        <taxon>Eukaryota</taxon>
        <taxon>Metazoa</taxon>
        <taxon>Chordata</taxon>
        <taxon>Craniata</taxon>
        <taxon>Vertebrata</taxon>
        <taxon>Euteleostomi</taxon>
        <taxon>Actinopterygii</taxon>
        <taxon>Neopterygii</taxon>
        <taxon>Teleostei</taxon>
        <taxon>Ostariophysi</taxon>
        <taxon>Cypriniformes</taxon>
        <taxon>Cyprinidae</taxon>
        <taxon>Cyprininae</taxon>
        <taxon>Sinocyclocheilus</taxon>
    </lineage>
</organism>
<dbReference type="Pfam" id="PF03124">
    <property type="entry name" value="EXS"/>
    <property type="match status" value="2"/>
</dbReference>
<dbReference type="PANTHER" id="PTHR10783">
    <property type="entry name" value="XENOTROPIC AND POLYTROPIC RETROVIRUS RECEPTOR 1-RELATED"/>
    <property type="match status" value="1"/>
</dbReference>
<proteinExistence type="predicted"/>
<dbReference type="GO" id="GO:0005794">
    <property type="term" value="C:Golgi apparatus"/>
    <property type="evidence" value="ECO:0007669"/>
    <property type="project" value="TreeGrafter"/>
</dbReference>
<keyword evidence="2 5" id="KW-0812">Transmembrane</keyword>
<evidence type="ECO:0000256" key="2">
    <source>
        <dbReference type="ARBA" id="ARBA00022692"/>
    </source>
</evidence>
<feature type="domain" description="EXS" evidence="6">
    <location>
        <begin position="275"/>
        <end position="514"/>
    </location>
</feature>
<dbReference type="PROSITE" id="PS51380">
    <property type="entry name" value="EXS"/>
    <property type="match status" value="1"/>
</dbReference>
<dbReference type="PANTHER" id="PTHR10783:SF103">
    <property type="entry name" value="SOLUTE CARRIER FAMILY 53 MEMBER 1"/>
    <property type="match status" value="1"/>
</dbReference>
<keyword evidence="3 5" id="KW-1133">Transmembrane helix</keyword>
<protein>
    <recommendedName>
        <fullName evidence="6">EXS domain-containing protein</fullName>
    </recommendedName>
</protein>
<keyword evidence="8" id="KW-1185">Reference proteome</keyword>
<sequence>ITFSDHPALQMIPEWKKQYMSYEVSLGFCSTTLKYCVRIINNTCGYIFSITYFYFIEKLSEAHNRLATLGIVAQEVSGSKVQGENCGISVVPPTKRRRTNLKQIKIAVGELYLSLAFLQKYQHCNSSFSSLYSSQDIQLLDKTLNVILQTFMIQLEGGDKLRAMKRLEVPPMDKTPVTYPIVLKVLNETDLELLKPQLQLYKGTFLLIEFLFLIGLNLYCFNISAINHTLIFGLDPRDHLSYYHIFEMAGGLTVCWCTSVLASLHPSVLSVPQQLHPLLFHSFLLFLLLNPFSIFHTQARRWLISKVLAAPFQPVSFAECWLADQFNSLSPLFLGLRDLLCFYTYQINWRDMCLDCGLYSLPVTCLIQCFPPWLRFAQCLRCFWDTGHTLHLLNAGKYFTVFLMVTFASLYNMARGTHQMNGDVLFQWYYYAAMLADVLLRVSWAINILLAQMKDSTAAATASALLAPLEVLRRFIWNLFRLENEQLKNCEKCCAVRDFCNIWRHLEKDQDVLSKDHHKITTRATICCLPRPKHRLFSGQLLNLFHLSSFKKNCLIIQRT</sequence>
<dbReference type="GO" id="GO:0006817">
    <property type="term" value="P:phosphate ion transport"/>
    <property type="evidence" value="ECO:0007669"/>
    <property type="project" value="TreeGrafter"/>
</dbReference>
<dbReference type="GO" id="GO:0000822">
    <property type="term" value="F:inositol hexakisphosphate binding"/>
    <property type="evidence" value="ECO:0007669"/>
    <property type="project" value="TreeGrafter"/>
</dbReference>
<dbReference type="InterPro" id="IPR004342">
    <property type="entry name" value="EXS_C"/>
</dbReference>
<dbReference type="AlphaFoldDB" id="A0A671KKS2"/>
<evidence type="ECO:0000256" key="1">
    <source>
        <dbReference type="ARBA" id="ARBA00004141"/>
    </source>
</evidence>
<dbReference type="GO" id="GO:0005886">
    <property type="term" value="C:plasma membrane"/>
    <property type="evidence" value="ECO:0007669"/>
    <property type="project" value="TreeGrafter"/>
</dbReference>
<dbReference type="Proteomes" id="UP000472260">
    <property type="component" value="Unassembled WGS sequence"/>
</dbReference>
<evidence type="ECO:0000313" key="7">
    <source>
        <dbReference type="Ensembl" id="ENSSANP00000005907.1"/>
    </source>
</evidence>
<accession>A0A671KKS2</accession>
<evidence type="ECO:0000256" key="3">
    <source>
        <dbReference type="ARBA" id="ARBA00022989"/>
    </source>
</evidence>
<dbReference type="Ensembl" id="ENSSANT00000006354.1">
    <property type="protein sequence ID" value="ENSSANP00000005907.1"/>
    <property type="gene ID" value="ENSSANG00000003300.1"/>
</dbReference>
<evidence type="ECO:0000313" key="8">
    <source>
        <dbReference type="Proteomes" id="UP000472260"/>
    </source>
</evidence>
<comment type="subcellular location">
    <subcellularLocation>
        <location evidence="1">Membrane</location>
        <topology evidence="1">Multi-pass membrane protein</topology>
    </subcellularLocation>
</comment>
<evidence type="ECO:0000256" key="5">
    <source>
        <dbReference type="SAM" id="Phobius"/>
    </source>
</evidence>
<feature type="transmembrane region" description="Helical" evidence="5">
    <location>
        <begin position="398"/>
        <end position="416"/>
    </location>
</feature>
<evidence type="ECO:0000256" key="4">
    <source>
        <dbReference type="ARBA" id="ARBA00023136"/>
    </source>
</evidence>
<dbReference type="GO" id="GO:0016036">
    <property type="term" value="P:cellular response to phosphate starvation"/>
    <property type="evidence" value="ECO:0007669"/>
    <property type="project" value="TreeGrafter"/>
</dbReference>
<evidence type="ECO:0000259" key="6">
    <source>
        <dbReference type="PROSITE" id="PS51380"/>
    </source>
</evidence>
<keyword evidence="4 5" id="KW-0472">Membrane</keyword>
<feature type="transmembrane region" description="Helical" evidence="5">
    <location>
        <begin position="200"/>
        <end position="221"/>
    </location>
</feature>
<name>A0A671KKS2_9TELE</name>
<reference evidence="7" key="1">
    <citation type="submission" date="2025-08" db="UniProtKB">
        <authorList>
            <consortium name="Ensembl"/>
        </authorList>
    </citation>
    <scope>IDENTIFICATION</scope>
</reference>
<feature type="transmembrane region" description="Helical" evidence="5">
    <location>
        <begin position="278"/>
        <end position="296"/>
    </location>
</feature>